<protein>
    <submittedName>
        <fullName evidence="1">Uncharacterized protein</fullName>
    </submittedName>
</protein>
<dbReference type="AlphaFoldDB" id="A0A2U3QHB3"/>
<proteinExistence type="predicted"/>
<dbReference type="EMBL" id="OUUY01000080">
    <property type="protein sequence ID" value="SPQ00817.1"/>
    <property type="molecule type" value="Genomic_DNA"/>
</dbReference>
<reference evidence="2" key="1">
    <citation type="submission" date="2018-03" db="EMBL/GenBank/DDBJ databases">
        <authorList>
            <person name="Zecchin S."/>
        </authorList>
    </citation>
    <scope>NUCLEOTIDE SEQUENCE [LARGE SCALE GENOMIC DNA]</scope>
</reference>
<accession>A0A2U3QHB3</accession>
<keyword evidence="2" id="KW-1185">Reference proteome</keyword>
<gene>
    <name evidence="1" type="ORF">NBG4_340008</name>
</gene>
<evidence type="ECO:0000313" key="2">
    <source>
        <dbReference type="Proteomes" id="UP000245125"/>
    </source>
</evidence>
<evidence type="ECO:0000313" key="1">
    <source>
        <dbReference type="EMBL" id="SPQ00817.1"/>
    </source>
</evidence>
<dbReference type="Proteomes" id="UP000245125">
    <property type="component" value="Unassembled WGS sequence"/>
</dbReference>
<sequence length="165" mass="18714">MSLDNSSTETRCDTLKEVVLYQGEDAKRSHQKLFSLHDSCYFPAGDSIVASILSLDLQNISKLHISARWEAMLEIALWTSGKPLMRDVILLLKRAGVGDDETAPFKEAETGDIFPWLYYGNRFDILRKVCNTAKTRIDSKLERKKLLVYCHLSMDGSERIIASNL</sequence>
<organism evidence="1 2">
    <name type="scientific">Candidatus Sulfobium mesophilum</name>
    <dbReference type="NCBI Taxonomy" id="2016548"/>
    <lineage>
        <taxon>Bacteria</taxon>
        <taxon>Pseudomonadati</taxon>
        <taxon>Nitrospirota</taxon>
        <taxon>Nitrospiria</taxon>
        <taxon>Nitrospirales</taxon>
        <taxon>Nitrospiraceae</taxon>
        <taxon>Candidatus Sulfobium</taxon>
    </lineage>
</organism>
<name>A0A2U3QHB3_9BACT</name>